<evidence type="ECO:0000313" key="1">
    <source>
        <dbReference type="EMBL" id="KAI4380255.1"/>
    </source>
</evidence>
<dbReference type="Proteomes" id="UP001057402">
    <property type="component" value="Chromosome 3"/>
</dbReference>
<sequence>MVVVTGLELATGGFLAIGYLFGIGVGQVLHCLSSQGKAGEDRRLVVRPKGSLFSSPDGIIGSDKVPINGLKPADVVVSGRDEVDLDLPTDDAGLPKDYFAPPKKSFTLEA</sequence>
<name>A0ACB9RNI4_9MYRT</name>
<comment type="caution">
    <text evidence="1">The sequence shown here is derived from an EMBL/GenBank/DDBJ whole genome shotgun (WGS) entry which is preliminary data.</text>
</comment>
<accession>A0ACB9RNI4</accession>
<proteinExistence type="predicted"/>
<organism evidence="1 2">
    <name type="scientific">Melastoma candidum</name>
    <dbReference type="NCBI Taxonomy" id="119954"/>
    <lineage>
        <taxon>Eukaryota</taxon>
        <taxon>Viridiplantae</taxon>
        <taxon>Streptophyta</taxon>
        <taxon>Embryophyta</taxon>
        <taxon>Tracheophyta</taxon>
        <taxon>Spermatophyta</taxon>
        <taxon>Magnoliopsida</taxon>
        <taxon>eudicotyledons</taxon>
        <taxon>Gunneridae</taxon>
        <taxon>Pentapetalae</taxon>
        <taxon>rosids</taxon>
        <taxon>malvids</taxon>
        <taxon>Myrtales</taxon>
        <taxon>Melastomataceae</taxon>
        <taxon>Melastomatoideae</taxon>
        <taxon>Melastomateae</taxon>
        <taxon>Melastoma</taxon>
    </lineage>
</organism>
<protein>
    <submittedName>
        <fullName evidence="1">Uncharacterized protein</fullName>
    </submittedName>
</protein>
<gene>
    <name evidence="1" type="ORF">MLD38_006468</name>
</gene>
<keyword evidence="2" id="KW-1185">Reference proteome</keyword>
<reference evidence="2" key="1">
    <citation type="journal article" date="2023" name="Front. Plant Sci.">
        <title>Chromosomal-level genome assembly of Melastoma candidum provides insights into trichome evolution.</title>
        <authorList>
            <person name="Zhong Y."/>
            <person name="Wu W."/>
            <person name="Sun C."/>
            <person name="Zou P."/>
            <person name="Liu Y."/>
            <person name="Dai S."/>
            <person name="Zhou R."/>
        </authorList>
    </citation>
    <scope>NUCLEOTIDE SEQUENCE [LARGE SCALE GENOMIC DNA]</scope>
</reference>
<dbReference type="EMBL" id="CM042882">
    <property type="protein sequence ID" value="KAI4380255.1"/>
    <property type="molecule type" value="Genomic_DNA"/>
</dbReference>
<evidence type="ECO:0000313" key="2">
    <source>
        <dbReference type="Proteomes" id="UP001057402"/>
    </source>
</evidence>